<dbReference type="GO" id="GO:0003979">
    <property type="term" value="F:UDP-glucose 6-dehydrogenase activity"/>
    <property type="evidence" value="ECO:0007669"/>
    <property type="project" value="UniProtKB-EC"/>
</dbReference>
<dbReference type="AlphaFoldDB" id="A0A6J4L2P7"/>
<proteinExistence type="predicted"/>
<feature type="region of interest" description="Disordered" evidence="1">
    <location>
        <begin position="1"/>
        <end position="45"/>
    </location>
</feature>
<sequence>GRQPGVPAGRLSGARHAGARQDRVGCSRSKRCGGRGGSLPRDGCA</sequence>
<accession>A0A6J4L2P7</accession>
<gene>
    <name evidence="2" type="ORF">AVDCRST_MAG93-5691</name>
</gene>
<dbReference type="EMBL" id="CADCTR010001920">
    <property type="protein sequence ID" value="CAA9319813.1"/>
    <property type="molecule type" value="Genomic_DNA"/>
</dbReference>
<name>A0A6J4L2P7_9CHLR</name>
<reference evidence="2" key="1">
    <citation type="submission" date="2020-02" db="EMBL/GenBank/DDBJ databases">
        <authorList>
            <person name="Meier V. D."/>
        </authorList>
    </citation>
    <scope>NUCLEOTIDE SEQUENCE</scope>
    <source>
        <strain evidence="2">AVDCRST_MAG93</strain>
    </source>
</reference>
<evidence type="ECO:0000256" key="1">
    <source>
        <dbReference type="SAM" id="MobiDB-lite"/>
    </source>
</evidence>
<feature type="non-terminal residue" evidence="2">
    <location>
        <position position="1"/>
    </location>
</feature>
<protein>
    <submittedName>
        <fullName evidence="2">UDP-glucose 6-dehydrogenase</fullName>
        <ecNumber evidence="2">1.1.1.22</ecNumber>
    </submittedName>
</protein>
<dbReference type="EC" id="1.1.1.22" evidence="2"/>
<feature type="non-terminal residue" evidence="2">
    <location>
        <position position="45"/>
    </location>
</feature>
<organism evidence="2">
    <name type="scientific">uncultured Chloroflexia bacterium</name>
    <dbReference type="NCBI Taxonomy" id="1672391"/>
    <lineage>
        <taxon>Bacteria</taxon>
        <taxon>Bacillati</taxon>
        <taxon>Chloroflexota</taxon>
        <taxon>Chloroflexia</taxon>
        <taxon>environmental samples</taxon>
    </lineage>
</organism>
<evidence type="ECO:0000313" key="2">
    <source>
        <dbReference type="EMBL" id="CAA9319813.1"/>
    </source>
</evidence>
<keyword evidence="2" id="KW-0560">Oxidoreductase</keyword>